<keyword evidence="2" id="KW-1185">Reference proteome</keyword>
<organism evidence="1 2">
    <name type="scientific">Aspergillus turcosus</name>
    <dbReference type="NCBI Taxonomy" id="1245748"/>
    <lineage>
        <taxon>Eukaryota</taxon>
        <taxon>Fungi</taxon>
        <taxon>Dikarya</taxon>
        <taxon>Ascomycota</taxon>
        <taxon>Pezizomycotina</taxon>
        <taxon>Eurotiomycetes</taxon>
        <taxon>Eurotiomycetidae</taxon>
        <taxon>Eurotiales</taxon>
        <taxon>Aspergillaceae</taxon>
        <taxon>Aspergillus</taxon>
        <taxon>Aspergillus subgen. Fumigati</taxon>
    </lineage>
</organism>
<reference evidence="1 2" key="1">
    <citation type="submission" date="2018-08" db="EMBL/GenBank/DDBJ databases">
        <title>Draft genome sequences of two Aspergillus turcosus clinical strains isolated from bronchoalveolar lavage fluid: one azole-susceptible and the other azole-resistant.</title>
        <authorList>
            <person name="Parent-Michaud M."/>
            <person name="Dufresne P.J."/>
            <person name="Fournier E."/>
            <person name="Martineau C."/>
            <person name="Moreira S."/>
            <person name="Perkins V."/>
            <person name="De Repentigny L."/>
            <person name="Dufresne S.F."/>
        </authorList>
    </citation>
    <scope>NUCLEOTIDE SEQUENCE [LARGE SCALE GENOMIC DNA]</scope>
    <source>
        <strain evidence="1">HMR AF 1038</strain>
    </source>
</reference>
<evidence type="ECO:0008006" key="3">
    <source>
        <dbReference type="Google" id="ProtNLM"/>
    </source>
</evidence>
<dbReference type="AlphaFoldDB" id="A0A3R7GAR6"/>
<dbReference type="Proteomes" id="UP000215289">
    <property type="component" value="Unassembled WGS sequence"/>
</dbReference>
<evidence type="ECO:0000313" key="1">
    <source>
        <dbReference type="EMBL" id="RLL97473.1"/>
    </source>
</evidence>
<name>A0A3R7GAR6_9EURO</name>
<comment type="caution">
    <text evidence="1">The sequence shown here is derived from an EMBL/GenBank/DDBJ whole genome shotgun (WGS) entry which is preliminary data.</text>
</comment>
<gene>
    <name evidence="1" type="ORF">CFD26_106188</name>
</gene>
<sequence length="73" mass="8398">MSQKRLMVQMKPQANIDEIYQNIEASGAHMLPAPRIFPPVFHLVGPEPIINNFKQQYSDDFERVMVDGPLDNE</sequence>
<dbReference type="OrthoDB" id="4522948at2759"/>
<protein>
    <recommendedName>
        <fullName evidence="3">EthD domain-containing protein</fullName>
    </recommendedName>
</protein>
<dbReference type="EMBL" id="NIDN02000077">
    <property type="protein sequence ID" value="RLL97473.1"/>
    <property type="molecule type" value="Genomic_DNA"/>
</dbReference>
<accession>A0A3R7GAR6</accession>
<proteinExistence type="predicted"/>
<evidence type="ECO:0000313" key="2">
    <source>
        <dbReference type="Proteomes" id="UP000215289"/>
    </source>
</evidence>